<sequence>MANTGHPNPGNFANDREKASEAGRKGGQASGGHSTGDRHKASGAGKQGSRRSGSGGGRS</sequence>
<dbReference type="Proteomes" id="UP000486534">
    <property type="component" value="Unassembled WGS sequence"/>
</dbReference>
<comment type="caution">
    <text evidence="2">The sequence shown here is derived from an EMBL/GenBank/DDBJ whole genome shotgun (WGS) entry which is preliminary data.</text>
</comment>
<feature type="compositionally biased region" description="Gly residues" evidence="1">
    <location>
        <begin position="25"/>
        <end position="34"/>
    </location>
</feature>
<dbReference type="AlphaFoldDB" id="A0A7X1PMF8"/>
<proteinExistence type="predicted"/>
<evidence type="ECO:0000313" key="3">
    <source>
        <dbReference type="Proteomes" id="UP000486534"/>
    </source>
</evidence>
<dbReference type="EMBL" id="WHUV01000002">
    <property type="protein sequence ID" value="MQA54368.1"/>
    <property type="molecule type" value="Genomic_DNA"/>
</dbReference>
<name>A0A7X1PMF8_9PSED</name>
<accession>A0A7X1PMF8</accession>
<dbReference type="Pfam" id="PF10685">
    <property type="entry name" value="KGG"/>
    <property type="match status" value="1"/>
</dbReference>
<evidence type="ECO:0000313" key="2">
    <source>
        <dbReference type="EMBL" id="MQA54368.1"/>
    </source>
</evidence>
<gene>
    <name evidence="2" type="ORF">GDH07_13715</name>
</gene>
<evidence type="ECO:0000256" key="1">
    <source>
        <dbReference type="SAM" id="MobiDB-lite"/>
    </source>
</evidence>
<dbReference type="InterPro" id="IPR019626">
    <property type="entry name" value="Stress-induced_KGG_rpt"/>
</dbReference>
<organism evidence="2 3">
    <name type="scientific">Pseudomonas piscis</name>
    <dbReference type="NCBI Taxonomy" id="2614538"/>
    <lineage>
        <taxon>Bacteria</taxon>
        <taxon>Pseudomonadati</taxon>
        <taxon>Pseudomonadota</taxon>
        <taxon>Gammaproteobacteria</taxon>
        <taxon>Pseudomonadales</taxon>
        <taxon>Pseudomonadaceae</taxon>
        <taxon>Pseudomonas</taxon>
    </lineage>
</organism>
<reference evidence="2 3" key="1">
    <citation type="submission" date="2019-10" db="EMBL/GenBank/DDBJ databases">
        <title>Pseudomonas dajingensis sp. nov., isolated from the profound head ulcers of farmed Murray cod (Maccullochella peelii peelii).</title>
        <authorList>
            <person name="Liu Y."/>
        </authorList>
    </citation>
    <scope>NUCLEOTIDE SEQUENCE [LARGE SCALE GENOMIC DNA]</scope>
    <source>
        <strain evidence="2 3">MC042</strain>
    </source>
</reference>
<protein>
    <submittedName>
        <fullName evidence="2">General stress protein</fullName>
    </submittedName>
</protein>
<feature type="region of interest" description="Disordered" evidence="1">
    <location>
        <begin position="1"/>
        <end position="59"/>
    </location>
</feature>
<feature type="compositionally biased region" description="Basic and acidic residues" evidence="1">
    <location>
        <begin position="14"/>
        <end position="24"/>
    </location>
</feature>